<evidence type="ECO:0000313" key="1">
    <source>
        <dbReference type="EMBL" id="OGB90072.1"/>
    </source>
</evidence>
<dbReference type="EMBL" id="METM01000016">
    <property type="protein sequence ID" value="OGB90072.1"/>
    <property type="molecule type" value="Genomic_DNA"/>
</dbReference>
<organism evidence="1 2">
    <name type="scientific">candidate division WOR-1 bacterium RIFCSPHIGHO2_01_FULL_53_15</name>
    <dbReference type="NCBI Taxonomy" id="1802564"/>
    <lineage>
        <taxon>Bacteria</taxon>
        <taxon>Bacillati</taxon>
        <taxon>Saganbacteria</taxon>
    </lineage>
</organism>
<dbReference type="Proteomes" id="UP000178724">
    <property type="component" value="Unassembled WGS sequence"/>
</dbReference>
<evidence type="ECO:0000313" key="2">
    <source>
        <dbReference type="Proteomes" id="UP000178724"/>
    </source>
</evidence>
<protein>
    <submittedName>
        <fullName evidence="1">Uncharacterized protein</fullName>
    </submittedName>
</protein>
<name>A0A1F4Q485_UNCSA</name>
<gene>
    <name evidence="1" type="ORF">A2625_01910</name>
</gene>
<sequence>MVEKIGNKQTFTVADLYAEAAKMAREEFGAMKDKPLTAQEQENIDKLAKTISKSVLKEMRLV</sequence>
<accession>A0A1F4Q485</accession>
<reference evidence="1 2" key="1">
    <citation type="journal article" date="2016" name="Nat. Commun.">
        <title>Thousands of microbial genomes shed light on interconnected biogeochemical processes in an aquifer system.</title>
        <authorList>
            <person name="Anantharaman K."/>
            <person name="Brown C.T."/>
            <person name="Hug L.A."/>
            <person name="Sharon I."/>
            <person name="Castelle C.J."/>
            <person name="Probst A.J."/>
            <person name="Thomas B.C."/>
            <person name="Singh A."/>
            <person name="Wilkins M.J."/>
            <person name="Karaoz U."/>
            <person name="Brodie E.L."/>
            <person name="Williams K.H."/>
            <person name="Hubbard S.S."/>
            <person name="Banfield J.F."/>
        </authorList>
    </citation>
    <scope>NUCLEOTIDE SEQUENCE [LARGE SCALE GENOMIC DNA]</scope>
</reference>
<comment type="caution">
    <text evidence="1">The sequence shown here is derived from an EMBL/GenBank/DDBJ whole genome shotgun (WGS) entry which is preliminary data.</text>
</comment>
<proteinExistence type="predicted"/>
<dbReference type="AlphaFoldDB" id="A0A1F4Q485"/>